<dbReference type="SUPFAM" id="SSF56784">
    <property type="entry name" value="HAD-like"/>
    <property type="match status" value="1"/>
</dbReference>
<proteinExistence type="inferred from homology"/>
<feature type="domain" description="FCP1 homology" evidence="3">
    <location>
        <begin position="173"/>
        <end position="347"/>
    </location>
</feature>
<dbReference type="InterPro" id="IPR023214">
    <property type="entry name" value="HAD_sf"/>
</dbReference>
<dbReference type="Gene3D" id="3.40.50.1000">
    <property type="entry name" value="HAD superfamily/HAD-like"/>
    <property type="match status" value="1"/>
</dbReference>
<evidence type="ECO:0000259" key="3">
    <source>
        <dbReference type="PROSITE" id="PS50969"/>
    </source>
</evidence>
<dbReference type="AlphaFoldDB" id="A0ABD3GQK2"/>
<protein>
    <recommendedName>
        <fullName evidence="1">Mitochondrial import inner membrane translocase subunit TIM50</fullName>
    </recommendedName>
</protein>
<dbReference type="SMART" id="SM00577">
    <property type="entry name" value="CPDc"/>
    <property type="match status" value="1"/>
</dbReference>
<evidence type="ECO:0000313" key="4">
    <source>
        <dbReference type="EMBL" id="KAL3681448.1"/>
    </source>
</evidence>
<comment type="caution">
    <text evidence="4">The sequence shown here is derived from an EMBL/GenBank/DDBJ whole genome shotgun (WGS) entry which is preliminary data.</text>
</comment>
<evidence type="ECO:0000313" key="5">
    <source>
        <dbReference type="Proteomes" id="UP001633002"/>
    </source>
</evidence>
<dbReference type="InterPro" id="IPR004274">
    <property type="entry name" value="FCP1_dom"/>
</dbReference>
<dbReference type="EMBL" id="JBJQOH010000007">
    <property type="protein sequence ID" value="KAL3681448.1"/>
    <property type="molecule type" value="Genomic_DNA"/>
</dbReference>
<keyword evidence="1" id="KW-0653">Protein transport</keyword>
<dbReference type="PANTHER" id="PTHR12210">
    <property type="entry name" value="DULLARD PROTEIN PHOSPHATASE"/>
    <property type="match status" value="1"/>
</dbReference>
<keyword evidence="5" id="KW-1185">Reference proteome</keyword>
<feature type="region of interest" description="Disordered" evidence="2">
    <location>
        <begin position="1"/>
        <end position="45"/>
    </location>
</feature>
<name>A0ABD3GQK2_9MARC</name>
<accession>A0ABD3GQK2</accession>
<feature type="compositionally biased region" description="Acidic residues" evidence="2">
    <location>
        <begin position="9"/>
        <end position="19"/>
    </location>
</feature>
<dbReference type="Pfam" id="PF03031">
    <property type="entry name" value="NIF"/>
    <property type="match status" value="1"/>
</dbReference>
<dbReference type="PROSITE" id="PS50969">
    <property type="entry name" value="FCP1"/>
    <property type="match status" value="1"/>
</dbReference>
<feature type="compositionally biased region" description="Basic and acidic residues" evidence="2">
    <location>
        <begin position="35"/>
        <end position="45"/>
    </location>
</feature>
<gene>
    <name evidence="4" type="ORF">R1sor_024404</name>
</gene>
<dbReference type="InterPro" id="IPR050365">
    <property type="entry name" value="TIM50"/>
</dbReference>
<comment type="subunit">
    <text evidence="1">Component of the TIM23 complex.</text>
</comment>
<comment type="similarity">
    <text evidence="1">Belongs to the TIM50 family.</text>
</comment>
<dbReference type="Proteomes" id="UP001633002">
    <property type="component" value="Unassembled WGS sequence"/>
</dbReference>
<keyword evidence="1" id="KW-0809">Transit peptide</keyword>
<dbReference type="GO" id="GO:0015031">
    <property type="term" value="P:protein transport"/>
    <property type="evidence" value="ECO:0007669"/>
    <property type="project" value="UniProtKB-KW"/>
</dbReference>
<keyword evidence="1" id="KW-0813">Transport</keyword>
<reference evidence="4 5" key="1">
    <citation type="submission" date="2024-09" db="EMBL/GenBank/DDBJ databases">
        <title>Chromosome-scale assembly of Riccia sorocarpa.</title>
        <authorList>
            <person name="Paukszto L."/>
        </authorList>
    </citation>
    <scope>NUCLEOTIDE SEQUENCE [LARGE SCALE GENOMIC DNA]</scope>
    <source>
        <strain evidence="4">LP-2024</strain>
        <tissue evidence="4">Aerial parts of the thallus</tissue>
    </source>
</reference>
<comment type="subcellular location">
    <subcellularLocation>
        <location evidence="1">Mitochondrion inner membrane</location>
        <topology evidence="1">Single-pass membrane protein</topology>
    </subcellularLocation>
</comment>
<comment type="function">
    <text evidence="1">Essential component of the TIM23 complex, a complex that mediates the translocation of transit peptide-containing proteins across the mitochondrial inner membrane.</text>
</comment>
<dbReference type="GO" id="GO:0005744">
    <property type="term" value="C:TIM23 mitochondrial import inner membrane translocase complex"/>
    <property type="evidence" value="ECO:0007669"/>
    <property type="project" value="UniProtKB-UniRule"/>
</dbReference>
<keyword evidence="1" id="KW-0496">Mitochondrion</keyword>
<organism evidence="4 5">
    <name type="scientific">Riccia sorocarpa</name>
    <dbReference type="NCBI Taxonomy" id="122646"/>
    <lineage>
        <taxon>Eukaryota</taxon>
        <taxon>Viridiplantae</taxon>
        <taxon>Streptophyta</taxon>
        <taxon>Embryophyta</taxon>
        <taxon>Marchantiophyta</taxon>
        <taxon>Marchantiopsida</taxon>
        <taxon>Marchantiidae</taxon>
        <taxon>Marchantiales</taxon>
        <taxon>Ricciaceae</taxon>
        <taxon>Riccia</taxon>
    </lineage>
</organism>
<keyword evidence="1" id="KW-0811">Translocation</keyword>
<dbReference type="InterPro" id="IPR036412">
    <property type="entry name" value="HAD-like_sf"/>
</dbReference>
<sequence>MAGAVAEDINQEDSNDDRDQDPAASTRHTVSRMQDSNDHGSHDEALQQVNTGEHEEDGPLALVLHHSRSLDSSHFEGIPHVPLFQSPEQSVQDNVPVPPRETLDINEDNPVLEDRIIQPLVPTTDQNDDEISFVQQDVQAVINDSGLLAPIETPISWVPDLNQVPNPLVKASDLLPRKLLILDVEGLLVYAEDFMDRSSKTAAGDVLGTKKIIRRNGVHEFITRCLELFDIALWTCSDRNLLYDYTYYLFSGEQYGKFLFMWDQGKALDTKERWTRNNREIRLVLKPLKTVWETFPDFNAMNTLLVDVNPYRASANPEDTGIFPTPYTGSYNDKYLTTVLLPYLEGLSQSFDIREYVREHFLQGSQRPLHFRATSRGLLGLLHKYSVHAIETYVPPLLTRRGKLTDFEKTVLRRLPNIDELEDHDCVAWARLLGLSWNQALQDDLTTIGLSEENPRRHTSTKACVKYARDFLREVKNVHNLV</sequence>
<evidence type="ECO:0000256" key="1">
    <source>
        <dbReference type="RuleBase" id="RU365079"/>
    </source>
</evidence>
<evidence type="ECO:0000256" key="2">
    <source>
        <dbReference type="SAM" id="MobiDB-lite"/>
    </source>
</evidence>